<comment type="caution">
    <text evidence="2">The sequence shown here is derived from an EMBL/GenBank/DDBJ whole genome shotgun (WGS) entry which is preliminary data.</text>
</comment>
<gene>
    <name evidence="2" type="ORF">SAMN05444420_1175</name>
</gene>
<dbReference type="Proteomes" id="UP000182771">
    <property type="component" value="Unassembled WGS sequence"/>
</dbReference>
<dbReference type="SUPFAM" id="SSF52206">
    <property type="entry name" value="Hypothetical protein MTH538"/>
    <property type="match status" value="1"/>
</dbReference>
<name>A0A1H2ZUY4_9FLAO</name>
<evidence type="ECO:0000259" key="1">
    <source>
        <dbReference type="Pfam" id="PF08937"/>
    </source>
</evidence>
<dbReference type="RefSeq" id="WP_016421295.1">
    <property type="nucleotide sequence ID" value="NZ_FNND01000017.1"/>
</dbReference>
<organism evidence="2 3">
    <name type="scientific">Capnocytophaga granulosa</name>
    <dbReference type="NCBI Taxonomy" id="45242"/>
    <lineage>
        <taxon>Bacteria</taxon>
        <taxon>Pseudomonadati</taxon>
        <taxon>Bacteroidota</taxon>
        <taxon>Flavobacteriia</taxon>
        <taxon>Flavobacteriales</taxon>
        <taxon>Flavobacteriaceae</taxon>
        <taxon>Capnocytophaga</taxon>
    </lineage>
</organism>
<dbReference type="AlphaFoldDB" id="A0A1H2ZUY4"/>
<accession>A0A1H2ZUY4</accession>
<dbReference type="InterPro" id="IPR036490">
    <property type="entry name" value="ThsB_TIR-like_sf"/>
</dbReference>
<evidence type="ECO:0000313" key="3">
    <source>
        <dbReference type="Proteomes" id="UP000182771"/>
    </source>
</evidence>
<dbReference type="InterPro" id="IPR015032">
    <property type="entry name" value="ThsB__TIR-like_domain"/>
</dbReference>
<reference evidence="2 3" key="1">
    <citation type="submission" date="2016-10" db="EMBL/GenBank/DDBJ databases">
        <authorList>
            <person name="Varghese N."/>
            <person name="Submissions S."/>
        </authorList>
    </citation>
    <scope>NUCLEOTIDE SEQUENCE [LARGE SCALE GENOMIC DNA]</scope>
    <source>
        <strain evidence="2 3">DSM 11449</strain>
    </source>
</reference>
<keyword evidence="3" id="KW-1185">Reference proteome</keyword>
<dbReference type="OrthoDB" id="9811746at2"/>
<dbReference type="Gene3D" id="3.40.50.9200">
    <property type="entry name" value="Hypothetical protein MTH538"/>
    <property type="match status" value="1"/>
</dbReference>
<evidence type="ECO:0000313" key="2">
    <source>
        <dbReference type="EMBL" id="SDX21213.1"/>
    </source>
</evidence>
<proteinExistence type="predicted"/>
<dbReference type="EMBL" id="FNND01000017">
    <property type="protein sequence ID" value="SDX21213.1"/>
    <property type="molecule type" value="Genomic_DNA"/>
</dbReference>
<protein>
    <submittedName>
        <fullName evidence="2">MTH538 TIR-like domain</fullName>
    </submittedName>
</protein>
<sequence>MARKVFFSFHYEKDNWRVSQVRNIGKIEENEILLDNKWEEVKKKGDVAIRNWIDTNLKNRSCTIVLVGEETANRKWINYEIKESWNNGKAVLGIYIHKLKDRWGNQSKKGMNPFDFFTMGETKTKFSSIVKCYNPPFQRSTDVYNYIKKNIEEWVEEAIKIRNLYKL</sequence>
<feature type="domain" description="Thoeris protein ThsB TIR-like" evidence="1">
    <location>
        <begin position="6"/>
        <end position="100"/>
    </location>
</feature>
<dbReference type="Pfam" id="PF08937">
    <property type="entry name" value="ThsB_TIR"/>
    <property type="match status" value="1"/>
</dbReference>
<dbReference type="GeneID" id="85018364"/>